<feature type="region of interest" description="Disordered" evidence="1">
    <location>
        <begin position="67"/>
        <end position="95"/>
    </location>
</feature>
<feature type="compositionally biased region" description="Basic and acidic residues" evidence="1">
    <location>
        <begin position="67"/>
        <end position="76"/>
    </location>
</feature>
<dbReference type="AlphaFoldDB" id="A0A6A5GNY5"/>
<evidence type="ECO:0000256" key="1">
    <source>
        <dbReference type="SAM" id="MobiDB-lite"/>
    </source>
</evidence>
<feature type="compositionally biased region" description="Low complexity" evidence="1">
    <location>
        <begin position="142"/>
        <end position="154"/>
    </location>
</feature>
<comment type="caution">
    <text evidence="3">The sequence shown here is derived from an EMBL/GenBank/DDBJ whole genome shotgun (WGS) entry which is preliminary data.</text>
</comment>
<dbReference type="GeneID" id="9813060"/>
<dbReference type="EMBL" id="WUAV01000004">
    <property type="protein sequence ID" value="KAF1756159.1"/>
    <property type="molecule type" value="Genomic_DNA"/>
</dbReference>
<name>A0A6A5GNY5_CAERE</name>
<gene>
    <name evidence="3" type="ORF">GCK72_012612</name>
</gene>
<feature type="domain" description="SPK" evidence="2">
    <location>
        <begin position="7"/>
        <end position="55"/>
    </location>
</feature>
<dbReference type="RefSeq" id="XP_053584021.1">
    <property type="nucleotide sequence ID" value="XM_053729249.1"/>
</dbReference>
<dbReference type="CTD" id="9813060"/>
<evidence type="ECO:0000313" key="3">
    <source>
        <dbReference type="EMBL" id="KAF1756159.1"/>
    </source>
</evidence>
<dbReference type="Proteomes" id="UP000483820">
    <property type="component" value="Chromosome IV"/>
</dbReference>
<feature type="compositionally biased region" description="Polar residues" evidence="1">
    <location>
        <begin position="165"/>
        <end position="187"/>
    </location>
</feature>
<sequence>MLNETTLKALQKAKVMILLSLPGDNKFFEELEKETEILVKDTQNRITKIQLKDGNWMFESDYTPERWRKQRGENGRSKQLFSSTDRQKSILNNAGTKKRYGSSLFDVSCAGVSQSGKKRRANSSAGSTSELPQTVKMNQGIEETSSSTSSAPAPGNNENRRNEIDSSATNASLTTQRLASTLSPSETENLRKGRPYLRQITLRRPNCNLTEKERQQAATSVEHFQNLLEDLQSFFKNRRNYKLDAKIEESRGILRTSNDSEALQNRKQATWALIEFFFEDMEAFVASSNQDVRILGKKNLGRAGRTLMKKMNVTVSYDDIKAAIVKFLEILAWLSSSV</sequence>
<feature type="compositionally biased region" description="Polar residues" evidence="1">
    <location>
        <begin position="122"/>
        <end position="137"/>
    </location>
</feature>
<protein>
    <recommendedName>
        <fullName evidence="2">SPK domain-containing protein</fullName>
    </recommendedName>
</protein>
<reference evidence="3 4" key="1">
    <citation type="submission" date="2019-12" db="EMBL/GenBank/DDBJ databases">
        <title>Chromosome-level assembly of the Caenorhabditis remanei genome.</title>
        <authorList>
            <person name="Teterina A.A."/>
            <person name="Willis J.H."/>
            <person name="Phillips P.C."/>
        </authorList>
    </citation>
    <scope>NUCLEOTIDE SEQUENCE [LARGE SCALE GENOMIC DNA]</scope>
    <source>
        <strain evidence="3 4">PX506</strain>
        <tissue evidence="3">Whole organism</tissue>
    </source>
</reference>
<accession>A0A6A5GNY5</accession>
<evidence type="ECO:0000259" key="2">
    <source>
        <dbReference type="Pfam" id="PF04435"/>
    </source>
</evidence>
<dbReference type="Pfam" id="PF04435">
    <property type="entry name" value="SPK"/>
    <property type="match status" value="1"/>
</dbReference>
<proteinExistence type="predicted"/>
<dbReference type="KEGG" id="crq:GCK72_012612"/>
<feature type="compositionally biased region" description="Polar residues" evidence="1">
    <location>
        <begin position="77"/>
        <end position="95"/>
    </location>
</feature>
<feature type="region of interest" description="Disordered" evidence="1">
    <location>
        <begin position="115"/>
        <end position="194"/>
    </location>
</feature>
<dbReference type="InterPro" id="IPR006570">
    <property type="entry name" value="SPK_dom"/>
</dbReference>
<organism evidence="3 4">
    <name type="scientific">Caenorhabditis remanei</name>
    <name type="common">Caenorhabditis vulgaris</name>
    <dbReference type="NCBI Taxonomy" id="31234"/>
    <lineage>
        <taxon>Eukaryota</taxon>
        <taxon>Metazoa</taxon>
        <taxon>Ecdysozoa</taxon>
        <taxon>Nematoda</taxon>
        <taxon>Chromadorea</taxon>
        <taxon>Rhabditida</taxon>
        <taxon>Rhabditina</taxon>
        <taxon>Rhabditomorpha</taxon>
        <taxon>Rhabditoidea</taxon>
        <taxon>Rhabditidae</taxon>
        <taxon>Peloderinae</taxon>
        <taxon>Caenorhabditis</taxon>
    </lineage>
</organism>
<evidence type="ECO:0000313" key="4">
    <source>
        <dbReference type="Proteomes" id="UP000483820"/>
    </source>
</evidence>